<dbReference type="EMBL" id="JH657923">
    <property type="protein sequence ID" value="EXM31147.1"/>
    <property type="molecule type" value="Genomic_DNA"/>
</dbReference>
<dbReference type="EMBL" id="JH657923">
    <property type="protein sequence ID" value="EXM31138.1"/>
    <property type="molecule type" value="Genomic_DNA"/>
</dbReference>
<dbReference type="AlphaFoldDB" id="X0NEU3"/>
<name>X0NEU3_FUSOX</name>
<dbReference type="EMBL" id="JH657923">
    <property type="protein sequence ID" value="EXM31145.1"/>
    <property type="molecule type" value="Genomic_DNA"/>
</dbReference>
<dbReference type="EMBL" id="JH657923">
    <property type="protein sequence ID" value="EXM31139.1"/>
    <property type="molecule type" value="Genomic_DNA"/>
</dbReference>
<dbReference type="EMBL" id="JH657923">
    <property type="protein sequence ID" value="EXM31146.1"/>
    <property type="molecule type" value="Genomic_DNA"/>
</dbReference>
<gene>
    <name evidence="1" type="ORF">FOTG_03966</name>
</gene>
<dbReference type="EMBL" id="JH657923">
    <property type="protein sequence ID" value="EXM31137.1"/>
    <property type="molecule type" value="Genomic_DNA"/>
</dbReference>
<protein>
    <submittedName>
        <fullName evidence="1">Uncharacterized protein</fullName>
    </submittedName>
</protein>
<dbReference type="EMBL" id="JH657923">
    <property type="protein sequence ID" value="EXM31144.1"/>
    <property type="molecule type" value="Genomic_DNA"/>
</dbReference>
<reference evidence="1" key="1">
    <citation type="submission" date="2011-11" db="EMBL/GenBank/DDBJ databases">
        <title>The Genome Sequence of Fusarium oxysporum Cotton.</title>
        <authorList>
            <consortium name="The Broad Institute Genome Sequencing Platform"/>
            <person name="Ma L.-J."/>
            <person name="Gale L.R."/>
            <person name="Schwartz D.C."/>
            <person name="Zhou S."/>
            <person name="Corby-Kistler H."/>
            <person name="Young S.K."/>
            <person name="Zeng Q."/>
            <person name="Gargeya S."/>
            <person name="Fitzgerald M."/>
            <person name="Haas B."/>
            <person name="Abouelleil A."/>
            <person name="Alvarado L."/>
            <person name="Arachchi H.M."/>
            <person name="Berlin A."/>
            <person name="Brown A."/>
            <person name="Chapman S.B."/>
            <person name="Chen Z."/>
            <person name="Dunbar C."/>
            <person name="Freedman E."/>
            <person name="Gearin G."/>
            <person name="Goldberg J."/>
            <person name="Griggs A."/>
            <person name="Gujja S."/>
            <person name="Heiman D."/>
            <person name="Howarth C."/>
            <person name="Larson L."/>
            <person name="Lui A."/>
            <person name="MacDonald P.J.P."/>
            <person name="Montmayeur A."/>
            <person name="Murphy C."/>
            <person name="Neiman D."/>
            <person name="Pearson M."/>
            <person name="Priest M."/>
            <person name="Roberts A."/>
            <person name="Saif S."/>
            <person name="Shea T."/>
            <person name="Shenoy N."/>
            <person name="Sisk P."/>
            <person name="Stolte C."/>
            <person name="Sykes S."/>
            <person name="Wortman J."/>
            <person name="Nusbaum C."/>
            <person name="Birren B."/>
        </authorList>
    </citation>
    <scope>NUCLEOTIDE SEQUENCE [LARGE SCALE GENOMIC DNA]</scope>
    <source>
        <strain evidence="1">25433</strain>
    </source>
</reference>
<dbReference type="EMBL" id="JH657923">
    <property type="protein sequence ID" value="EXM31141.1"/>
    <property type="molecule type" value="Genomic_DNA"/>
</dbReference>
<organism evidence="1">
    <name type="scientific">Fusarium oxysporum f. sp. vasinfectum 25433</name>
    <dbReference type="NCBI Taxonomy" id="1089449"/>
    <lineage>
        <taxon>Eukaryota</taxon>
        <taxon>Fungi</taxon>
        <taxon>Dikarya</taxon>
        <taxon>Ascomycota</taxon>
        <taxon>Pezizomycotina</taxon>
        <taxon>Sordariomycetes</taxon>
        <taxon>Hypocreomycetidae</taxon>
        <taxon>Hypocreales</taxon>
        <taxon>Nectriaceae</taxon>
        <taxon>Fusarium</taxon>
        <taxon>Fusarium oxysporum species complex</taxon>
    </lineage>
</organism>
<reference evidence="1" key="2">
    <citation type="submission" date="2012-05" db="EMBL/GenBank/DDBJ databases">
        <title>The Genome Annotation of Fusarium oxysporum Cotton.</title>
        <authorList>
            <consortium name="The Broad Institute Genomics Platform"/>
            <person name="Ma L.-J."/>
            <person name="Corby-Kistler H."/>
            <person name="Broz K."/>
            <person name="Gale L.R."/>
            <person name="Jonkers W."/>
            <person name="O'Donnell K."/>
            <person name="Ploetz R."/>
            <person name="Steinberg C."/>
            <person name="Schwartz D.C."/>
            <person name="VanEtten H."/>
            <person name="Zhou S."/>
            <person name="Young S.K."/>
            <person name="Zeng Q."/>
            <person name="Gargeya S."/>
            <person name="Fitzgerald M."/>
            <person name="Abouelleil A."/>
            <person name="Alvarado L."/>
            <person name="Chapman S.B."/>
            <person name="Gainer-Dewar J."/>
            <person name="Goldberg J."/>
            <person name="Griggs A."/>
            <person name="Gujja S."/>
            <person name="Hansen M."/>
            <person name="Howarth C."/>
            <person name="Imamovic A."/>
            <person name="Ireland A."/>
            <person name="Larimer J."/>
            <person name="McCowan C."/>
            <person name="Murphy C."/>
            <person name="Pearson M."/>
            <person name="Poon T.W."/>
            <person name="Priest M."/>
            <person name="Roberts A."/>
            <person name="Saif S."/>
            <person name="Shea T."/>
            <person name="Sykes S."/>
            <person name="Wortman J."/>
            <person name="Nusbaum C."/>
            <person name="Birren B."/>
        </authorList>
    </citation>
    <scope>NUCLEOTIDE SEQUENCE</scope>
    <source>
        <strain evidence="1">25433</strain>
    </source>
</reference>
<dbReference type="EMBL" id="JH657923">
    <property type="protein sequence ID" value="EXM31143.1"/>
    <property type="molecule type" value="Genomic_DNA"/>
</dbReference>
<dbReference type="EMBL" id="JH657923">
    <property type="protein sequence ID" value="EXM31140.1"/>
    <property type="molecule type" value="Genomic_DNA"/>
</dbReference>
<dbReference type="EMBL" id="JH657923">
    <property type="protein sequence ID" value="EXM31142.1"/>
    <property type="molecule type" value="Genomic_DNA"/>
</dbReference>
<dbReference type="HOGENOM" id="CLU_1927684_0_0_1"/>
<proteinExistence type="predicted"/>
<accession>X0NEU3</accession>
<dbReference type="Proteomes" id="UP000030701">
    <property type="component" value="Unassembled WGS sequence"/>
</dbReference>
<sequence length="131" mass="14705">MRCCQPPAATLRVFEANCCCFYFCCAFLPSFLPLLYCTALHSRFLRCTVPSLSTFSKPDSISKERVSKYGRTGPVGIACRIPEIQSVPYLTVRQIERDTYLGTSLDIHSGQPPSASLHNFIPCRLHEELLV</sequence>
<evidence type="ECO:0000313" key="1">
    <source>
        <dbReference type="EMBL" id="EXM31145.1"/>
    </source>
</evidence>